<dbReference type="SMART" id="SM00327">
    <property type="entry name" value="VWA"/>
    <property type="match status" value="2"/>
</dbReference>
<dbReference type="PANTHER" id="PTHR31024:SF3">
    <property type="entry name" value="C-TYPE LECTIN-RELATED"/>
    <property type="match status" value="1"/>
</dbReference>
<organism evidence="3 4">
    <name type="scientific">Panagrellus redivivus</name>
    <name type="common">Microworm</name>
    <dbReference type="NCBI Taxonomy" id="6233"/>
    <lineage>
        <taxon>Eukaryota</taxon>
        <taxon>Metazoa</taxon>
        <taxon>Ecdysozoa</taxon>
        <taxon>Nematoda</taxon>
        <taxon>Chromadorea</taxon>
        <taxon>Rhabditida</taxon>
        <taxon>Tylenchina</taxon>
        <taxon>Panagrolaimomorpha</taxon>
        <taxon>Panagrolaimoidea</taxon>
        <taxon>Panagrolaimidae</taxon>
        <taxon>Panagrellus</taxon>
    </lineage>
</organism>
<protein>
    <submittedName>
        <fullName evidence="4">VWFA domain-containing protein</fullName>
    </submittedName>
</protein>
<dbReference type="Proteomes" id="UP000492821">
    <property type="component" value="Unassembled WGS sequence"/>
</dbReference>
<evidence type="ECO:0000313" key="4">
    <source>
        <dbReference type="WBParaSite" id="Pan_g18412.t1"/>
    </source>
</evidence>
<dbReference type="Gene3D" id="3.10.100.10">
    <property type="entry name" value="Mannose-Binding Protein A, subunit A"/>
    <property type="match status" value="1"/>
</dbReference>
<keyword evidence="1" id="KW-0732">Signal</keyword>
<reference evidence="3" key="1">
    <citation type="journal article" date="2013" name="Genetics">
        <title>The draft genome and transcriptome of Panagrellus redivivus are shaped by the harsh demands of a free-living lifestyle.</title>
        <authorList>
            <person name="Srinivasan J."/>
            <person name="Dillman A.R."/>
            <person name="Macchietto M.G."/>
            <person name="Heikkinen L."/>
            <person name="Lakso M."/>
            <person name="Fracchia K.M."/>
            <person name="Antoshechkin I."/>
            <person name="Mortazavi A."/>
            <person name="Wong G."/>
            <person name="Sternberg P.W."/>
        </authorList>
    </citation>
    <scope>NUCLEOTIDE SEQUENCE [LARGE SCALE GENOMIC DNA]</scope>
    <source>
        <strain evidence="3">MT8872</strain>
    </source>
</reference>
<dbReference type="SUPFAM" id="SSF56436">
    <property type="entry name" value="C-type lectin-like"/>
    <property type="match status" value="1"/>
</dbReference>
<dbReference type="InterPro" id="IPR002035">
    <property type="entry name" value="VWF_A"/>
</dbReference>
<evidence type="ECO:0000313" key="3">
    <source>
        <dbReference type="Proteomes" id="UP000492821"/>
    </source>
</evidence>
<dbReference type="SUPFAM" id="SSF53300">
    <property type="entry name" value="vWA-like"/>
    <property type="match status" value="2"/>
</dbReference>
<dbReference type="InterPro" id="IPR016187">
    <property type="entry name" value="CTDL_fold"/>
</dbReference>
<dbReference type="Pfam" id="PF00092">
    <property type="entry name" value="VWA"/>
    <property type="match status" value="1"/>
</dbReference>
<accession>A0A7E4V9V6</accession>
<keyword evidence="3" id="KW-1185">Reference proteome</keyword>
<sequence>MKLLAVFAVLLAASPSYAQSLNCNVGTAPLYTACQVDLTVAIDMSTAMVNTYNVDQLVASVYNLTSRYAYGSNTETSVITFGAGGIDSSNFVNDFKTLCQLINSEQSQSHQNGLYSANLATVLNTYKINQPANAREYQRVLIVLTAIDDQTQVLNAKPIADSLRVDDNVQIITVTVGKYASDYLYLLGNQSYASLSYYIDASTLDSIGYASCLNSGFIYTTVPYYPPTTTTTPPTVYTTRAPTTVGPTSAPPSNGTDGLLCATNHKNAWLDVALVLELSEATASQWDAIVGNVMSYIAQLTLSNSPNRGHTSRVSIIGYTSAKEATLLYALTDTQTIRNIKFALNSSRPINVAGGTPNIASGLHLANDHLTKTNSFRVKGVVLYAATYDDSSTSNPVEAANELKADLIKIVTVSYDAANGVNTPKISALSSPGLALTSKDTLPVFASIIAQLNCRCPAGWTQLVVNNAISYADCFFYQDTNNLQAFSECDSSLPNNTLALAYTPARVDFLTQLVSNSSYTTTPTNEISIGLSRPDGYSQWTWSNVYPYSGYPSFAVTPSTSDVYGYLSAKSGPWSLYADDGMTNGRFYVCQIRSCDTDNICDLTGS</sequence>
<evidence type="ECO:0000259" key="2">
    <source>
        <dbReference type="PROSITE" id="PS50234"/>
    </source>
</evidence>
<feature type="domain" description="VWFA" evidence="2">
    <location>
        <begin position="271"/>
        <end position="452"/>
    </location>
</feature>
<proteinExistence type="predicted"/>
<feature type="chain" id="PRO_5028797989" evidence="1">
    <location>
        <begin position="19"/>
        <end position="606"/>
    </location>
</feature>
<dbReference type="Gene3D" id="3.40.50.410">
    <property type="entry name" value="von Willebrand factor, type A domain"/>
    <property type="match status" value="2"/>
</dbReference>
<feature type="domain" description="VWFA" evidence="2">
    <location>
        <begin position="37"/>
        <end position="222"/>
    </location>
</feature>
<dbReference type="InterPro" id="IPR036465">
    <property type="entry name" value="vWFA_dom_sf"/>
</dbReference>
<evidence type="ECO:0000256" key="1">
    <source>
        <dbReference type="SAM" id="SignalP"/>
    </source>
</evidence>
<reference evidence="4" key="2">
    <citation type="submission" date="2020-10" db="UniProtKB">
        <authorList>
            <consortium name="WormBaseParasite"/>
        </authorList>
    </citation>
    <scope>IDENTIFICATION</scope>
</reference>
<dbReference type="WBParaSite" id="Pan_g18412.t1">
    <property type="protein sequence ID" value="Pan_g18412.t1"/>
    <property type="gene ID" value="Pan_g18412"/>
</dbReference>
<dbReference type="AlphaFoldDB" id="A0A7E4V9V6"/>
<dbReference type="PANTHER" id="PTHR31024">
    <property type="entry name" value="C-TYPE LECTIN"/>
    <property type="match status" value="1"/>
</dbReference>
<dbReference type="InterPro" id="IPR016186">
    <property type="entry name" value="C-type_lectin-like/link_sf"/>
</dbReference>
<dbReference type="PROSITE" id="PS50234">
    <property type="entry name" value="VWFA"/>
    <property type="match status" value="2"/>
</dbReference>
<name>A0A7E4V9V6_PANRE</name>
<feature type="signal peptide" evidence="1">
    <location>
        <begin position="1"/>
        <end position="18"/>
    </location>
</feature>